<evidence type="ECO:0000313" key="2">
    <source>
        <dbReference type="Proteomes" id="UP000789525"/>
    </source>
</evidence>
<organism evidence="1 2">
    <name type="scientific">Acaulospora colombiana</name>
    <dbReference type="NCBI Taxonomy" id="27376"/>
    <lineage>
        <taxon>Eukaryota</taxon>
        <taxon>Fungi</taxon>
        <taxon>Fungi incertae sedis</taxon>
        <taxon>Mucoromycota</taxon>
        <taxon>Glomeromycotina</taxon>
        <taxon>Glomeromycetes</taxon>
        <taxon>Diversisporales</taxon>
        <taxon>Acaulosporaceae</taxon>
        <taxon>Acaulospora</taxon>
    </lineage>
</organism>
<protein>
    <submittedName>
        <fullName evidence="1">7616_t:CDS:1</fullName>
    </submittedName>
</protein>
<reference evidence="1" key="1">
    <citation type="submission" date="2021-06" db="EMBL/GenBank/DDBJ databases">
        <authorList>
            <person name="Kallberg Y."/>
            <person name="Tangrot J."/>
            <person name="Rosling A."/>
        </authorList>
    </citation>
    <scope>NUCLEOTIDE SEQUENCE</scope>
    <source>
        <strain evidence="1">CL356</strain>
    </source>
</reference>
<dbReference type="EMBL" id="CAJVPT010000211">
    <property type="protein sequence ID" value="CAG8440687.1"/>
    <property type="molecule type" value="Genomic_DNA"/>
</dbReference>
<name>A0ACA9JXA2_9GLOM</name>
<dbReference type="Proteomes" id="UP000789525">
    <property type="component" value="Unassembled WGS sequence"/>
</dbReference>
<accession>A0ACA9JXA2</accession>
<proteinExistence type="predicted"/>
<sequence length="132" mass="15643">MDRNIYSAYSQREGYLRKFFNDDSSLSESEKSFLIDKARSYLDIARENFKNWTSGNIKIDELIQECQQKVISPKYIIEWIDYGQFQDIKHKAEGGCATIYSARWKDGPYSRWDSDNQLLKKIRRTGHSKKIQ</sequence>
<keyword evidence="2" id="KW-1185">Reference proteome</keyword>
<evidence type="ECO:0000313" key="1">
    <source>
        <dbReference type="EMBL" id="CAG8440687.1"/>
    </source>
</evidence>
<gene>
    <name evidence="1" type="ORF">ACOLOM_LOCUS204</name>
</gene>
<comment type="caution">
    <text evidence="1">The sequence shown here is derived from an EMBL/GenBank/DDBJ whole genome shotgun (WGS) entry which is preliminary data.</text>
</comment>